<organism evidence="1 2">
    <name type="scientific">Chitinophaga caeni</name>
    <dbReference type="NCBI Taxonomy" id="2029983"/>
    <lineage>
        <taxon>Bacteria</taxon>
        <taxon>Pseudomonadati</taxon>
        <taxon>Bacteroidota</taxon>
        <taxon>Chitinophagia</taxon>
        <taxon>Chitinophagales</taxon>
        <taxon>Chitinophagaceae</taxon>
        <taxon>Chitinophaga</taxon>
    </lineage>
</organism>
<protein>
    <recommendedName>
        <fullName evidence="3">Phosphoribosylpyrophosphate synthetase</fullName>
    </recommendedName>
</protein>
<dbReference type="EMBL" id="CP023777">
    <property type="protein sequence ID" value="ATL47948.1"/>
    <property type="molecule type" value="Genomic_DNA"/>
</dbReference>
<sequence>MEPKGMTTLLGVLEVLKERGYDKEYKPVPGGHLECLANGNKYDPKNLHIIKTYRFEGDSNPSDAAILYLIENEKEEIGYLINAYGAYSDFDGDDFDEMIRNMPIEDREEHLIFKE</sequence>
<dbReference type="OrthoDB" id="8418771at2"/>
<accession>A0A291QVF9</accession>
<evidence type="ECO:0000313" key="2">
    <source>
        <dbReference type="Proteomes" id="UP000220133"/>
    </source>
</evidence>
<dbReference type="RefSeq" id="WP_098194325.1">
    <property type="nucleotide sequence ID" value="NZ_CP023777.1"/>
</dbReference>
<evidence type="ECO:0008006" key="3">
    <source>
        <dbReference type="Google" id="ProtNLM"/>
    </source>
</evidence>
<reference evidence="1 2" key="1">
    <citation type="submission" date="2017-10" db="EMBL/GenBank/DDBJ databases">
        <title>Paenichitinophaga pekingensis gen. nov., sp. nov., isolated from activated sludge.</title>
        <authorList>
            <person name="Jin D."/>
            <person name="Kong X."/>
            <person name="Deng Y."/>
            <person name="Bai Z."/>
        </authorList>
    </citation>
    <scope>NUCLEOTIDE SEQUENCE [LARGE SCALE GENOMIC DNA]</scope>
    <source>
        <strain evidence="1 2">13</strain>
    </source>
</reference>
<dbReference type="AlphaFoldDB" id="A0A291QVF9"/>
<dbReference type="KEGG" id="cbae:COR50_12645"/>
<proteinExistence type="predicted"/>
<dbReference type="Proteomes" id="UP000220133">
    <property type="component" value="Chromosome"/>
</dbReference>
<keyword evidence="2" id="KW-1185">Reference proteome</keyword>
<name>A0A291QVF9_9BACT</name>
<gene>
    <name evidence="1" type="ORF">COR50_12645</name>
</gene>
<evidence type="ECO:0000313" key="1">
    <source>
        <dbReference type="EMBL" id="ATL47948.1"/>
    </source>
</evidence>